<feature type="transmembrane region" description="Helical" evidence="2">
    <location>
        <begin position="177"/>
        <end position="197"/>
    </location>
</feature>
<evidence type="ECO:0000313" key="3">
    <source>
        <dbReference type="EMBL" id="THV00451.1"/>
    </source>
</evidence>
<dbReference type="AlphaFoldDB" id="A0A4S8MDJ4"/>
<proteinExistence type="predicted"/>
<feature type="transmembrane region" description="Helical" evidence="2">
    <location>
        <begin position="106"/>
        <end position="125"/>
    </location>
</feature>
<keyword evidence="2" id="KW-1133">Transmembrane helix</keyword>
<dbReference type="OrthoDB" id="3259206at2759"/>
<feature type="transmembrane region" description="Helical" evidence="2">
    <location>
        <begin position="20"/>
        <end position="53"/>
    </location>
</feature>
<feature type="transmembrane region" description="Helical" evidence="2">
    <location>
        <begin position="218"/>
        <end position="240"/>
    </location>
</feature>
<reference evidence="3 4" key="1">
    <citation type="journal article" date="2019" name="Nat. Ecol. Evol.">
        <title>Megaphylogeny resolves global patterns of mushroom evolution.</title>
        <authorList>
            <person name="Varga T."/>
            <person name="Krizsan K."/>
            <person name="Foldi C."/>
            <person name="Dima B."/>
            <person name="Sanchez-Garcia M."/>
            <person name="Sanchez-Ramirez S."/>
            <person name="Szollosi G.J."/>
            <person name="Szarkandi J.G."/>
            <person name="Papp V."/>
            <person name="Albert L."/>
            <person name="Andreopoulos W."/>
            <person name="Angelini C."/>
            <person name="Antonin V."/>
            <person name="Barry K.W."/>
            <person name="Bougher N.L."/>
            <person name="Buchanan P."/>
            <person name="Buyck B."/>
            <person name="Bense V."/>
            <person name="Catcheside P."/>
            <person name="Chovatia M."/>
            <person name="Cooper J."/>
            <person name="Damon W."/>
            <person name="Desjardin D."/>
            <person name="Finy P."/>
            <person name="Geml J."/>
            <person name="Haridas S."/>
            <person name="Hughes K."/>
            <person name="Justo A."/>
            <person name="Karasinski D."/>
            <person name="Kautmanova I."/>
            <person name="Kiss B."/>
            <person name="Kocsube S."/>
            <person name="Kotiranta H."/>
            <person name="LaButti K.M."/>
            <person name="Lechner B.E."/>
            <person name="Liimatainen K."/>
            <person name="Lipzen A."/>
            <person name="Lukacs Z."/>
            <person name="Mihaltcheva S."/>
            <person name="Morgado L.N."/>
            <person name="Niskanen T."/>
            <person name="Noordeloos M.E."/>
            <person name="Ohm R.A."/>
            <person name="Ortiz-Santana B."/>
            <person name="Ovrebo C."/>
            <person name="Racz N."/>
            <person name="Riley R."/>
            <person name="Savchenko A."/>
            <person name="Shiryaev A."/>
            <person name="Soop K."/>
            <person name="Spirin V."/>
            <person name="Szebenyi C."/>
            <person name="Tomsovsky M."/>
            <person name="Tulloss R.E."/>
            <person name="Uehling J."/>
            <person name="Grigoriev I.V."/>
            <person name="Vagvolgyi C."/>
            <person name="Papp T."/>
            <person name="Martin F.M."/>
            <person name="Miettinen O."/>
            <person name="Hibbett D.S."/>
            <person name="Nagy L.G."/>
        </authorList>
    </citation>
    <scope>NUCLEOTIDE SEQUENCE [LARGE SCALE GENOMIC DNA]</scope>
    <source>
        <strain evidence="3 4">CBS 962.96</strain>
    </source>
</reference>
<feature type="transmembrane region" description="Helical" evidence="2">
    <location>
        <begin position="65"/>
        <end position="94"/>
    </location>
</feature>
<evidence type="ECO:0000313" key="4">
    <source>
        <dbReference type="Proteomes" id="UP000297245"/>
    </source>
</evidence>
<evidence type="ECO:0000256" key="2">
    <source>
        <dbReference type="SAM" id="Phobius"/>
    </source>
</evidence>
<accession>A0A4S8MDJ4</accession>
<organism evidence="3 4">
    <name type="scientific">Dendrothele bispora (strain CBS 962.96)</name>
    <dbReference type="NCBI Taxonomy" id="1314807"/>
    <lineage>
        <taxon>Eukaryota</taxon>
        <taxon>Fungi</taxon>
        <taxon>Dikarya</taxon>
        <taxon>Basidiomycota</taxon>
        <taxon>Agaricomycotina</taxon>
        <taxon>Agaricomycetes</taxon>
        <taxon>Agaricomycetidae</taxon>
        <taxon>Agaricales</taxon>
        <taxon>Agaricales incertae sedis</taxon>
        <taxon>Dendrothele</taxon>
    </lineage>
</organism>
<evidence type="ECO:0000256" key="1">
    <source>
        <dbReference type="SAM" id="MobiDB-lite"/>
    </source>
</evidence>
<keyword evidence="4" id="KW-1185">Reference proteome</keyword>
<feature type="region of interest" description="Disordered" evidence="1">
    <location>
        <begin position="285"/>
        <end position="306"/>
    </location>
</feature>
<dbReference type="Proteomes" id="UP000297245">
    <property type="component" value="Unassembled WGS sequence"/>
</dbReference>
<keyword evidence="2" id="KW-0472">Membrane</keyword>
<gene>
    <name evidence="3" type="ORF">K435DRAFT_837277</name>
</gene>
<feature type="transmembrane region" description="Helical" evidence="2">
    <location>
        <begin position="260"/>
        <end position="278"/>
    </location>
</feature>
<protein>
    <submittedName>
        <fullName evidence="3">Uncharacterized protein</fullName>
    </submittedName>
</protein>
<feature type="compositionally biased region" description="Low complexity" evidence="1">
    <location>
        <begin position="289"/>
        <end position="306"/>
    </location>
</feature>
<sequence length="326" mass="35999">MSNSPSDGEQVEIEEISESLLHLIGQLVVLMALIFMIYGIYLAVTLLAMQVLIARGIRNSRPRLALFVIAVFELLISTTYAILLLVFNAFIFLASDDPNSKWLQHWDVLATQFVLSDGIVVWRTWVLFPFNKPVKVALVFCMLIATVCTFVDAGLRARSALRDIDVGGPASQSLLTALPLLITNVVATSLIGSKTWLHRQDVRQNLLSTGTAMSRVSKILWLLIESGLICCTIWLVYIIVTQTGSNPNDSLPVQANFTSIIPLLAPLFPVLVIIMAALKDAQNSESDLSDSNSHKPSNSNSKNNRNVSRSISLDEIRFNKLTTKQC</sequence>
<feature type="transmembrane region" description="Helical" evidence="2">
    <location>
        <begin position="137"/>
        <end position="157"/>
    </location>
</feature>
<keyword evidence="2" id="KW-0812">Transmembrane</keyword>
<dbReference type="EMBL" id="ML179103">
    <property type="protein sequence ID" value="THV00451.1"/>
    <property type="molecule type" value="Genomic_DNA"/>
</dbReference>
<name>A0A4S8MDJ4_DENBC</name>